<proteinExistence type="predicted"/>
<dbReference type="Proteomes" id="UP000006906">
    <property type="component" value="Chromosome 6"/>
</dbReference>
<feature type="compositionally biased region" description="Low complexity" evidence="1">
    <location>
        <begin position="131"/>
        <end position="145"/>
    </location>
</feature>
<dbReference type="InParanoid" id="A0A2K3DQW8"/>
<reference evidence="2 3" key="1">
    <citation type="journal article" date="2007" name="Science">
        <title>The Chlamydomonas genome reveals the evolution of key animal and plant functions.</title>
        <authorList>
            <person name="Merchant S.S."/>
            <person name="Prochnik S.E."/>
            <person name="Vallon O."/>
            <person name="Harris E.H."/>
            <person name="Karpowicz S.J."/>
            <person name="Witman G.B."/>
            <person name="Terry A."/>
            <person name="Salamov A."/>
            <person name="Fritz-Laylin L.K."/>
            <person name="Marechal-Drouard L."/>
            <person name="Marshall W.F."/>
            <person name="Qu L.H."/>
            <person name="Nelson D.R."/>
            <person name="Sanderfoot A.A."/>
            <person name="Spalding M.H."/>
            <person name="Kapitonov V.V."/>
            <person name="Ren Q."/>
            <person name="Ferris P."/>
            <person name="Lindquist E."/>
            <person name="Shapiro H."/>
            <person name="Lucas S.M."/>
            <person name="Grimwood J."/>
            <person name="Schmutz J."/>
            <person name="Cardol P."/>
            <person name="Cerutti H."/>
            <person name="Chanfreau G."/>
            <person name="Chen C.L."/>
            <person name="Cognat V."/>
            <person name="Croft M.T."/>
            <person name="Dent R."/>
            <person name="Dutcher S."/>
            <person name="Fernandez E."/>
            <person name="Fukuzawa H."/>
            <person name="Gonzalez-Ballester D."/>
            <person name="Gonzalez-Halphen D."/>
            <person name="Hallmann A."/>
            <person name="Hanikenne M."/>
            <person name="Hippler M."/>
            <person name="Inwood W."/>
            <person name="Jabbari K."/>
            <person name="Kalanon M."/>
            <person name="Kuras R."/>
            <person name="Lefebvre P.A."/>
            <person name="Lemaire S.D."/>
            <person name="Lobanov A.V."/>
            <person name="Lohr M."/>
            <person name="Manuell A."/>
            <person name="Meier I."/>
            <person name="Mets L."/>
            <person name="Mittag M."/>
            <person name="Mittelmeier T."/>
            <person name="Moroney J.V."/>
            <person name="Moseley J."/>
            <person name="Napoli C."/>
            <person name="Nedelcu A.M."/>
            <person name="Niyogi K."/>
            <person name="Novoselov S.V."/>
            <person name="Paulsen I.T."/>
            <person name="Pazour G."/>
            <person name="Purton S."/>
            <person name="Ral J.P."/>
            <person name="Riano-Pachon D.M."/>
            <person name="Riekhof W."/>
            <person name="Rymarquis L."/>
            <person name="Schroda M."/>
            <person name="Stern D."/>
            <person name="Umen J."/>
            <person name="Willows R."/>
            <person name="Wilson N."/>
            <person name="Zimmer S.L."/>
            <person name="Allmer J."/>
            <person name="Balk J."/>
            <person name="Bisova K."/>
            <person name="Chen C.J."/>
            <person name="Elias M."/>
            <person name="Gendler K."/>
            <person name="Hauser C."/>
            <person name="Lamb M.R."/>
            <person name="Ledford H."/>
            <person name="Long J.C."/>
            <person name="Minagawa J."/>
            <person name="Page M.D."/>
            <person name="Pan J."/>
            <person name="Pootakham W."/>
            <person name="Roje S."/>
            <person name="Rose A."/>
            <person name="Stahlberg E."/>
            <person name="Terauchi A.M."/>
            <person name="Yang P."/>
            <person name="Ball S."/>
            <person name="Bowler C."/>
            <person name="Dieckmann C.L."/>
            <person name="Gladyshev V.N."/>
            <person name="Green P."/>
            <person name="Jorgensen R."/>
            <person name="Mayfield S."/>
            <person name="Mueller-Roeber B."/>
            <person name="Rajamani S."/>
            <person name="Sayre R.T."/>
            <person name="Brokstein P."/>
            <person name="Dubchak I."/>
            <person name="Goodstein D."/>
            <person name="Hornick L."/>
            <person name="Huang Y.W."/>
            <person name="Jhaveri J."/>
            <person name="Luo Y."/>
            <person name="Martinez D."/>
            <person name="Ngau W.C."/>
            <person name="Otillar B."/>
            <person name="Poliakov A."/>
            <person name="Porter A."/>
            <person name="Szajkowski L."/>
            <person name="Werner G."/>
            <person name="Zhou K."/>
            <person name="Grigoriev I.V."/>
            <person name="Rokhsar D.S."/>
            <person name="Grossman A.R."/>
        </authorList>
    </citation>
    <scope>NUCLEOTIDE SEQUENCE [LARGE SCALE GENOMIC DNA]</scope>
    <source>
        <strain evidence="3">CC-503</strain>
    </source>
</reference>
<feature type="region of interest" description="Disordered" evidence="1">
    <location>
        <begin position="80"/>
        <end position="168"/>
    </location>
</feature>
<evidence type="ECO:0000313" key="2">
    <source>
        <dbReference type="EMBL" id="PNW82926.1"/>
    </source>
</evidence>
<dbReference type="KEGG" id="cre:CHLRE_06g299950v5"/>
<dbReference type="Gramene" id="PNW82926">
    <property type="protein sequence ID" value="PNW82926"/>
    <property type="gene ID" value="CHLRE_06g299950v5"/>
</dbReference>
<feature type="compositionally biased region" description="Basic residues" evidence="1">
    <location>
        <begin position="80"/>
        <end position="99"/>
    </location>
</feature>
<feature type="compositionally biased region" description="Acidic residues" evidence="1">
    <location>
        <begin position="110"/>
        <end position="130"/>
    </location>
</feature>
<protein>
    <submittedName>
        <fullName evidence="2">Uncharacterized protein</fullName>
    </submittedName>
</protein>
<gene>
    <name evidence="2" type="ORF">CHLRE_06g299950v5</name>
</gene>
<evidence type="ECO:0000313" key="3">
    <source>
        <dbReference type="Proteomes" id="UP000006906"/>
    </source>
</evidence>
<dbReference type="GeneID" id="66053850"/>
<accession>A0A2K3DQW8</accession>
<dbReference type="AlphaFoldDB" id="A0A2K3DQW8"/>
<dbReference type="RefSeq" id="XP_042924283.1">
    <property type="nucleotide sequence ID" value="XM_043063577.1"/>
</dbReference>
<feature type="region of interest" description="Disordered" evidence="1">
    <location>
        <begin position="905"/>
        <end position="928"/>
    </location>
</feature>
<sequence>MTSGSSVGRRPMGFFGPFNKWWSKFFLDHGRRPSKTDIEAWRADNMSWRPELTVEDIVQHSKGRRDPEKNRQYFVEYRRKMKAAAKKPTRRASRRRRRSGGAAAAARDVDLDEEDEELAEGAEEEEDEEVQGPGQAAEGAAAQLEVEAEGPMASHAEEAAAAAERSEQGLPALQGGSVLSALPTRAPGAAGVEALRGCAPEPDALRVPAERGKCSSIGAGASSSSVPSASEGESILPNGPAAAVISAAAAAAAAAAATLDATDSAADEAVYWPGGQLEPRSAQLSCHASPLHGDMLAGAGALPSHFAAVAASRAASSALPAVHLPEVALPPSAAAAMHGAVPLGLAPRGAHSLVGLVTQIAMRRTRGPSTSALLRRGSAAPVCGGGEGGIGGGLSHQGSISVTSAAASDAPLPPETLLGLLGPADFGGAWGCGGLGPSSWAADWDSHSSWPAEVGAAAAALAGCEAATAACGSGVPTWADLGSSSSCGDGSAVDMARVGSSAGPLELARFATAPILPPLSSAAACAAAAAAATAAAAKPPATSASAIPLDPARLMCGSMKRPLDLAHAPSATSLTALAEVQGGPEESLAKQRRQGIRMQRRLEQRQLQHQPSEVLVSPNVCGEGSSTSISAPGIEAATTGLQHASWPFAHNQQQPHARNDPSSGGGITHCQLHLHCDMRLLPQLSPAPCEPAPALPAGLSGAAGYAGAASCRHYASAGLPAYGVAGNGLLVHQSQAASTLAALPLSIASGSELQRGVSPTLPAEPAPCPMPAFFMMNGYGCTYDAPSVLVRSSNLVAATAPQVLQQHGRGPGTSLWECEGAEEQAQLCRGVAPAAFAFGAAPAAAAEAAARAADEEAGADALGWLDSVLVDPEAFDAIACASPRAAAGPVQGACFSSPFLSRQTPEQHEQQLLQQGHGAGAGAGASSCGGDQHVDGGDGILLCSDRLLSLSSGGCGNSSGVFILV</sequence>
<keyword evidence="3" id="KW-1185">Reference proteome</keyword>
<name>A0A2K3DQW8_CHLRE</name>
<organism evidence="2 3">
    <name type="scientific">Chlamydomonas reinhardtii</name>
    <name type="common">Chlamydomonas smithii</name>
    <dbReference type="NCBI Taxonomy" id="3055"/>
    <lineage>
        <taxon>Eukaryota</taxon>
        <taxon>Viridiplantae</taxon>
        <taxon>Chlorophyta</taxon>
        <taxon>core chlorophytes</taxon>
        <taxon>Chlorophyceae</taxon>
        <taxon>CS clade</taxon>
        <taxon>Chlamydomonadales</taxon>
        <taxon>Chlamydomonadaceae</taxon>
        <taxon>Chlamydomonas</taxon>
    </lineage>
</organism>
<dbReference type="EMBL" id="CM008967">
    <property type="protein sequence ID" value="PNW82926.1"/>
    <property type="molecule type" value="Genomic_DNA"/>
</dbReference>
<dbReference type="OrthoDB" id="547325at2759"/>
<evidence type="ECO:0000256" key="1">
    <source>
        <dbReference type="SAM" id="MobiDB-lite"/>
    </source>
</evidence>